<sequence length="87" mass="10002">MGNGIIGKILYFWVFIIGGLFFAKVFGMAEDDRTTIMICIGLALVYIVFQVFKFLGRDKRAERAAQREEKNRTPVRKGQSGKKKKRK</sequence>
<evidence type="ECO:0000313" key="3">
    <source>
        <dbReference type="EMBL" id="HIT99147.1"/>
    </source>
</evidence>
<evidence type="ECO:0000256" key="2">
    <source>
        <dbReference type="SAM" id="Phobius"/>
    </source>
</evidence>
<protein>
    <submittedName>
        <fullName evidence="3">Uncharacterized protein</fullName>
    </submittedName>
</protein>
<reference evidence="3" key="1">
    <citation type="submission" date="2020-10" db="EMBL/GenBank/DDBJ databases">
        <authorList>
            <person name="Gilroy R."/>
        </authorList>
    </citation>
    <scope>NUCLEOTIDE SEQUENCE</scope>
    <source>
        <strain evidence="3">CHK176-22527</strain>
    </source>
</reference>
<reference evidence="3" key="2">
    <citation type="journal article" date="2021" name="PeerJ">
        <title>Extensive microbial diversity within the chicken gut microbiome revealed by metagenomics and culture.</title>
        <authorList>
            <person name="Gilroy R."/>
            <person name="Ravi A."/>
            <person name="Getino M."/>
            <person name="Pursley I."/>
            <person name="Horton D.L."/>
            <person name="Alikhan N.F."/>
            <person name="Baker D."/>
            <person name="Gharbi K."/>
            <person name="Hall N."/>
            <person name="Watson M."/>
            <person name="Adriaenssens E.M."/>
            <person name="Foster-Nyarko E."/>
            <person name="Jarju S."/>
            <person name="Secka A."/>
            <person name="Antonio M."/>
            <person name="Oren A."/>
            <person name="Chaudhuri R.R."/>
            <person name="La Ragione R."/>
            <person name="Hildebrand F."/>
            <person name="Pallen M.J."/>
        </authorList>
    </citation>
    <scope>NUCLEOTIDE SEQUENCE</scope>
    <source>
        <strain evidence="3">CHK176-22527</strain>
    </source>
</reference>
<feature type="transmembrane region" description="Helical" evidence="2">
    <location>
        <begin position="9"/>
        <end position="29"/>
    </location>
</feature>
<feature type="compositionally biased region" description="Basic residues" evidence="1">
    <location>
        <begin position="73"/>
        <end position="87"/>
    </location>
</feature>
<name>A0A9D1HDW6_9FIRM</name>
<evidence type="ECO:0000256" key="1">
    <source>
        <dbReference type="SAM" id="MobiDB-lite"/>
    </source>
</evidence>
<dbReference type="Proteomes" id="UP000824159">
    <property type="component" value="Unassembled WGS sequence"/>
</dbReference>
<accession>A0A9D1HDW6</accession>
<comment type="caution">
    <text evidence="3">The sequence shown here is derived from an EMBL/GenBank/DDBJ whole genome shotgun (WGS) entry which is preliminary data.</text>
</comment>
<dbReference type="AlphaFoldDB" id="A0A9D1HDW6"/>
<keyword evidence="2" id="KW-1133">Transmembrane helix</keyword>
<gene>
    <name evidence="3" type="ORF">IAD12_02705</name>
</gene>
<feature type="transmembrane region" description="Helical" evidence="2">
    <location>
        <begin position="35"/>
        <end position="55"/>
    </location>
</feature>
<organism evidence="3 4">
    <name type="scientific">Candidatus Allocopromorpha excrementavium</name>
    <dbReference type="NCBI Taxonomy" id="2840741"/>
    <lineage>
        <taxon>Bacteria</taxon>
        <taxon>Bacillati</taxon>
        <taxon>Bacillota</taxon>
        <taxon>Clostridia</taxon>
        <taxon>Eubacteriales</taxon>
        <taxon>Eubacteriaceae</taxon>
        <taxon>Eubacteriaceae incertae sedis</taxon>
        <taxon>Candidatus Allocopromorpha</taxon>
    </lineage>
</organism>
<proteinExistence type="predicted"/>
<feature type="region of interest" description="Disordered" evidence="1">
    <location>
        <begin position="63"/>
        <end position="87"/>
    </location>
</feature>
<dbReference type="EMBL" id="DVLX01000028">
    <property type="protein sequence ID" value="HIT99147.1"/>
    <property type="molecule type" value="Genomic_DNA"/>
</dbReference>
<evidence type="ECO:0000313" key="4">
    <source>
        <dbReference type="Proteomes" id="UP000824159"/>
    </source>
</evidence>
<keyword evidence="2" id="KW-0472">Membrane</keyword>
<keyword evidence="2" id="KW-0812">Transmembrane</keyword>
<feature type="compositionally biased region" description="Basic and acidic residues" evidence="1">
    <location>
        <begin position="63"/>
        <end position="72"/>
    </location>
</feature>